<name>A0A450UB20_9GAMM</name>
<sequence length="121" mass="13085">MKQLTHNGTHSLNLFEMALFNQVLVIGPNIVLVVAGIGIWYGERSAMRADIEAIVQTTIAAQERQSGEADITPPPPTTGSGSSMNSPRPFGYCGRLVSTRNNARRWSSNFSRASHTGPMPS</sequence>
<feature type="transmembrane region" description="Helical" evidence="2">
    <location>
        <begin position="20"/>
        <end position="41"/>
    </location>
</feature>
<evidence type="ECO:0000313" key="4">
    <source>
        <dbReference type="EMBL" id="VFJ89374.1"/>
    </source>
</evidence>
<reference evidence="4" key="1">
    <citation type="submission" date="2019-02" db="EMBL/GenBank/DDBJ databases">
        <authorList>
            <person name="Gruber-Vodicka R. H."/>
            <person name="Seah K. B. B."/>
        </authorList>
    </citation>
    <scope>NUCLEOTIDE SEQUENCE</scope>
    <source>
        <strain evidence="5">BECK_SA2B12</strain>
        <strain evidence="3">BECK_SA2B15</strain>
        <strain evidence="4">BECK_SA2B20</strain>
    </source>
</reference>
<keyword evidence="2" id="KW-1133">Transmembrane helix</keyword>
<evidence type="ECO:0000313" key="3">
    <source>
        <dbReference type="EMBL" id="VFJ87568.1"/>
    </source>
</evidence>
<dbReference type="EMBL" id="CAADFI010000004">
    <property type="protein sequence ID" value="VFJ89374.1"/>
    <property type="molecule type" value="Genomic_DNA"/>
</dbReference>
<feature type="region of interest" description="Disordered" evidence="1">
    <location>
        <begin position="62"/>
        <end position="95"/>
    </location>
</feature>
<dbReference type="AlphaFoldDB" id="A0A450UB20"/>
<evidence type="ECO:0000256" key="2">
    <source>
        <dbReference type="SAM" id="Phobius"/>
    </source>
</evidence>
<protein>
    <submittedName>
        <fullName evidence="4">Uncharacterized protein</fullName>
    </submittedName>
</protein>
<proteinExistence type="predicted"/>
<keyword evidence="2" id="KW-0812">Transmembrane</keyword>
<organism evidence="4">
    <name type="scientific">Candidatus Kentrum eta</name>
    <dbReference type="NCBI Taxonomy" id="2126337"/>
    <lineage>
        <taxon>Bacteria</taxon>
        <taxon>Pseudomonadati</taxon>
        <taxon>Pseudomonadota</taxon>
        <taxon>Gammaproteobacteria</taxon>
        <taxon>Candidatus Kentrum</taxon>
    </lineage>
</organism>
<evidence type="ECO:0000256" key="1">
    <source>
        <dbReference type="SAM" id="MobiDB-lite"/>
    </source>
</evidence>
<dbReference type="EMBL" id="CAADFG010000004">
    <property type="protein sequence ID" value="VFJ87568.1"/>
    <property type="molecule type" value="Genomic_DNA"/>
</dbReference>
<accession>A0A450UB20</accession>
<keyword evidence="2" id="KW-0472">Membrane</keyword>
<dbReference type="EMBL" id="CAADFJ010000004">
    <property type="protein sequence ID" value="VFJ95954.1"/>
    <property type="molecule type" value="Genomic_DNA"/>
</dbReference>
<gene>
    <name evidence="3" type="ORF">BECKH772A_GA0070896_1000425</name>
    <name evidence="4" type="ORF">BECKH772B_GA0070898_1000425</name>
    <name evidence="5" type="ORF">BECKH772C_GA0070978_1000426</name>
</gene>
<evidence type="ECO:0000313" key="5">
    <source>
        <dbReference type="EMBL" id="VFJ95954.1"/>
    </source>
</evidence>